<gene>
    <name evidence="4" type="ORF">HNQ77_004883</name>
</gene>
<protein>
    <recommendedName>
        <fullName evidence="3">Alginate lyase domain-containing protein</fullName>
    </recommendedName>
</protein>
<sequence>MVARTDRGRILQATKEYLPMEPVTITAFRSPKSPGGPHDFFSQADYFWPDPKNPDGPYVNRDGQSNPDNFNEHRKVMVDLSIRMPALTAAWLLAKDRRYAKRAGDYLRAWFVTPATRMNPNLEYAQGVHGVSTGRSYGIIDTLHLVDVARAASFLGPEALSAEEAQAVNEWFREYLDWLKTSPNGQKERAALNNHATCWALQASEFARLIGDEGTRNDIRKWFEDALLPNQLGIDGSFPQELVRTKPYSYSIFNFDVMAGLAQSLKGAGTDLTTFALADGRGLCKAAAFLYPYLRDKAAWPYKKDVEHFDSLPVRSPGLLFAGIACHREEYVALWKTLNPDPTDREIIRNYPIRQPLLWV</sequence>
<dbReference type="EMBL" id="JACHEK010000011">
    <property type="protein sequence ID" value="MBB6146902.1"/>
    <property type="molecule type" value="Genomic_DNA"/>
</dbReference>
<dbReference type="GO" id="GO:0042597">
    <property type="term" value="C:periplasmic space"/>
    <property type="evidence" value="ECO:0007669"/>
    <property type="project" value="InterPro"/>
</dbReference>
<keyword evidence="2" id="KW-0456">Lyase</keyword>
<dbReference type="RefSeq" id="WP_231581530.1">
    <property type="nucleotide sequence ID" value="NZ_JACHEK010000011.1"/>
</dbReference>
<dbReference type="Pfam" id="PF05426">
    <property type="entry name" value="Alginate_lyase"/>
    <property type="match status" value="1"/>
</dbReference>
<dbReference type="Gene3D" id="1.50.10.100">
    <property type="entry name" value="Chondroitin AC/alginate lyase"/>
    <property type="match status" value="1"/>
</dbReference>
<evidence type="ECO:0000259" key="3">
    <source>
        <dbReference type="Pfam" id="PF05426"/>
    </source>
</evidence>
<accession>A0A841JZW6</accession>
<comment type="caution">
    <text evidence="4">The sequence shown here is derived from an EMBL/GenBank/DDBJ whole genome shotgun (WGS) entry which is preliminary data.</text>
</comment>
<keyword evidence="1" id="KW-0732">Signal</keyword>
<feature type="domain" description="Alginate lyase" evidence="3">
    <location>
        <begin position="25"/>
        <end position="300"/>
    </location>
</feature>
<evidence type="ECO:0000313" key="5">
    <source>
        <dbReference type="Proteomes" id="UP000538666"/>
    </source>
</evidence>
<dbReference type="InterPro" id="IPR008397">
    <property type="entry name" value="Alginate_lyase_dom"/>
</dbReference>
<keyword evidence="5" id="KW-1185">Reference proteome</keyword>
<dbReference type="SUPFAM" id="SSF48230">
    <property type="entry name" value="Chondroitin AC/alginate lyase"/>
    <property type="match status" value="1"/>
</dbReference>
<reference evidence="4 5" key="1">
    <citation type="submission" date="2020-08" db="EMBL/GenBank/DDBJ databases">
        <title>Genomic Encyclopedia of Type Strains, Phase IV (KMG-IV): sequencing the most valuable type-strain genomes for metagenomic binning, comparative biology and taxonomic classification.</title>
        <authorList>
            <person name="Goeker M."/>
        </authorList>
    </citation>
    <scope>NUCLEOTIDE SEQUENCE [LARGE SCALE GENOMIC DNA]</scope>
    <source>
        <strain evidence="4 5">DSM 103733</strain>
    </source>
</reference>
<organism evidence="4 5">
    <name type="scientific">Silvibacterium bohemicum</name>
    <dbReference type="NCBI Taxonomy" id="1577686"/>
    <lineage>
        <taxon>Bacteria</taxon>
        <taxon>Pseudomonadati</taxon>
        <taxon>Acidobacteriota</taxon>
        <taxon>Terriglobia</taxon>
        <taxon>Terriglobales</taxon>
        <taxon>Acidobacteriaceae</taxon>
        <taxon>Silvibacterium</taxon>
    </lineage>
</organism>
<evidence type="ECO:0000256" key="1">
    <source>
        <dbReference type="ARBA" id="ARBA00022729"/>
    </source>
</evidence>
<proteinExistence type="predicted"/>
<dbReference type="GO" id="GO:0016829">
    <property type="term" value="F:lyase activity"/>
    <property type="evidence" value="ECO:0007669"/>
    <property type="project" value="UniProtKB-KW"/>
</dbReference>
<evidence type="ECO:0000256" key="2">
    <source>
        <dbReference type="ARBA" id="ARBA00023239"/>
    </source>
</evidence>
<dbReference type="InterPro" id="IPR008929">
    <property type="entry name" value="Chondroitin_lyas"/>
</dbReference>
<dbReference type="AlphaFoldDB" id="A0A841JZW6"/>
<evidence type="ECO:0000313" key="4">
    <source>
        <dbReference type="EMBL" id="MBB6146902.1"/>
    </source>
</evidence>
<dbReference type="Proteomes" id="UP000538666">
    <property type="component" value="Unassembled WGS sequence"/>
</dbReference>
<name>A0A841JZW6_9BACT</name>